<gene>
    <name evidence="8" type="ORF">VNO78_32736</name>
</gene>
<dbReference type="PROSITE" id="PS00108">
    <property type="entry name" value="PROTEIN_KINASE_ST"/>
    <property type="match status" value="1"/>
</dbReference>
<sequence>MQVVLYCHENGVVHRDFKPENILLATRSSSPVKLAVGLQLTSSLVLSQSLYGLVGSPFYIAPEVLAGAYNQAADVCSAGVILYILLSGTPPFWGRTKSRIFEAVKAASLKFPLEPWDRISESAKDLIRKCSAQTLLKGSLPKRYWVFNIGVERAFWQFN</sequence>
<protein>
    <recommendedName>
        <fullName evidence="7">Protein kinase domain-containing protein</fullName>
    </recommendedName>
</protein>
<dbReference type="AlphaFoldDB" id="A0AAN9NW25"/>
<evidence type="ECO:0000256" key="1">
    <source>
        <dbReference type="ARBA" id="ARBA00005354"/>
    </source>
</evidence>
<dbReference type="Gene3D" id="1.10.510.10">
    <property type="entry name" value="Transferase(Phosphotransferase) domain 1"/>
    <property type="match status" value="1"/>
</dbReference>
<evidence type="ECO:0000313" key="8">
    <source>
        <dbReference type="EMBL" id="KAK7380231.1"/>
    </source>
</evidence>
<dbReference type="InterPro" id="IPR000719">
    <property type="entry name" value="Prot_kinase_dom"/>
</dbReference>
<feature type="domain" description="Protein kinase" evidence="7">
    <location>
        <begin position="1"/>
        <end position="156"/>
    </location>
</feature>
<keyword evidence="4" id="KW-0547">Nucleotide-binding</keyword>
<dbReference type="SUPFAM" id="SSF56112">
    <property type="entry name" value="Protein kinase-like (PK-like)"/>
    <property type="match status" value="1"/>
</dbReference>
<keyword evidence="6" id="KW-0067">ATP-binding</keyword>
<dbReference type="EMBL" id="JAYMYS010000009">
    <property type="protein sequence ID" value="KAK7380231.1"/>
    <property type="molecule type" value="Genomic_DNA"/>
</dbReference>
<evidence type="ECO:0000313" key="9">
    <source>
        <dbReference type="Proteomes" id="UP001386955"/>
    </source>
</evidence>
<comment type="similarity">
    <text evidence="1">Belongs to the protein kinase superfamily. CAMK Ser/Thr protein kinase family. CaMK subfamily.</text>
</comment>
<evidence type="ECO:0000256" key="2">
    <source>
        <dbReference type="ARBA" id="ARBA00022527"/>
    </source>
</evidence>
<evidence type="ECO:0000256" key="5">
    <source>
        <dbReference type="ARBA" id="ARBA00022777"/>
    </source>
</evidence>
<evidence type="ECO:0000256" key="4">
    <source>
        <dbReference type="ARBA" id="ARBA00022741"/>
    </source>
</evidence>
<dbReference type="GO" id="GO:0004674">
    <property type="term" value="F:protein serine/threonine kinase activity"/>
    <property type="evidence" value="ECO:0007669"/>
    <property type="project" value="UniProtKB-KW"/>
</dbReference>
<proteinExistence type="inferred from homology"/>
<dbReference type="InterPro" id="IPR011009">
    <property type="entry name" value="Kinase-like_dom_sf"/>
</dbReference>
<dbReference type="InterPro" id="IPR008271">
    <property type="entry name" value="Ser/Thr_kinase_AS"/>
</dbReference>
<evidence type="ECO:0000259" key="7">
    <source>
        <dbReference type="PROSITE" id="PS50011"/>
    </source>
</evidence>
<evidence type="ECO:0000256" key="6">
    <source>
        <dbReference type="ARBA" id="ARBA00022840"/>
    </source>
</evidence>
<evidence type="ECO:0000256" key="3">
    <source>
        <dbReference type="ARBA" id="ARBA00022679"/>
    </source>
</evidence>
<keyword evidence="3" id="KW-0808">Transferase</keyword>
<dbReference type="PROSITE" id="PS50011">
    <property type="entry name" value="PROTEIN_KINASE_DOM"/>
    <property type="match status" value="1"/>
</dbReference>
<dbReference type="Pfam" id="PF00069">
    <property type="entry name" value="Pkinase"/>
    <property type="match status" value="1"/>
</dbReference>
<organism evidence="8 9">
    <name type="scientific">Psophocarpus tetragonolobus</name>
    <name type="common">Winged bean</name>
    <name type="synonym">Dolichos tetragonolobus</name>
    <dbReference type="NCBI Taxonomy" id="3891"/>
    <lineage>
        <taxon>Eukaryota</taxon>
        <taxon>Viridiplantae</taxon>
        <taxon>Streptophyta</taxon>
        <taxon>Embryophyta</taxon>
        <taxon>Tracheophyta</taxon>
        <taxon>Spermatophyta</taxon>
        <taxon>Magnoliopsida</taxon>
        <taxon>eudicotyledons</taxon>
        <taxon>Gunneridae</taxon>
        <taxon>Pentapetalae</taxon>
        <taxon>rosids</taxon>
        <taxon>fabids</taxon>
        <taxon>Fabales</taxon>
        <taxon>Fabaceae</taxon>
        <taxon>Papilionoideae</taxon>
        <taxon>50 kb inversion clade</taxon>
        <taxon>NPAAA clade</taxon>
        <taxon>indigoferoid/millettioid clade</taxon>
        <taxon>Phaseoleae</taxon>
        <taxon>Psophocarpus</taxon>
    </lineage>
</organism>
<keyword evidence="2" id="KW-0723">Serine/threonine-protein kinase</keyword>
<name>A0AAN9NW25_PSOTE</name>
<dbReference type="GO" id="GO:0005524">
    <property type="term" value="F:ATP binding"/>
    <property type="evidence" value="ECO:0007669"/>
    <property type="project" value="UniProtKB-KW"/>
</dbReference>
<dbReference type="InterPro" id="IPR050205">
    <property type="entry name" value="CDPK_Ser/Thr_kinases"/>
</dbReference>
<comment type="caution">
    <text evidence="8">The sequence shown here is derived from an EMBL/GenBank/DDBJ whole genome shotgun (WGS) entry which is preliminary data.</text>
</comment>
<dbReference type="PANTHER" id="PTHR24349">
    <property type="entry name" value="SERINE/THREONINE-PROTEIN KINASE"/>
    <property type="match status" value="1"/>
</dbReference>
<reference evidence="8 9" key="1">
    <citation type="submission" date="2024-01" db="EMBL/GenBank/DDBJ databases">
        <title>The genomes of 5 underutilized Papilionoideae crops provide insights into root nodulation and disease resistanc.</title>
        <authorList>
            <person name="Jiang F."/>
        </authorList>
    </citation>
    <scope>NUCLEOTIDE SEQUENCE [LARGE SCALE GENOMIC DNA]</scope>
    <source>
        <strain evidence="8">DUOXIRENSHENG_FW03</strain>
        <tissue evidence="8">Leaves</tissue>
    </source>
</reference>
<dbReference type="SMART" id="SM00220">
    <property type="entry name" value="S_TKc"/>
    <property type="match status" value="1"/>
</dbReference>
<dbReference type="Proteomes" id="UP001386955">
    <property type="component" value="Unassembled WGS sequence"/>
</dbReference>
<keyword evidence="9" id="KW-1185">Reference proteome</keyword>
<accession>A0AAN9NW25</accession>
<keyword evidence="5" id="KW-0418">Kinase</keyword>